<gene>
    <name evidence="2" type="ORF">CZ814_00981</name>
    <name evidence="1" type="ORF">VXS06_04135</name>
</gene>
<proteinExistence type="predicted"/>
<evidence type="ECO:0000313" key="2">
    <source>
        <dbReference type="EMBL" id="SKA00667.1"/>
    </source>
</evidence>
<accession>A0A1T4QAJ6</accession>
<dbReference type="OrthoDB" id="9790826at2"/>
<evidence type="ECO:0000313" key="1">
    <source>
        <dbReference type="EMBL" id="MEC6830948.1"/>
    </source>
</evidence>
<dbReference type="Pfam" id="PF08888">
    <property type="entry name" value="HopJ"/>
    <property type="match status" value="1"/>
</dbReference>
<keyword evidence="4" id="KW-1185">Reference proteome</keyword>
<dbReference type="InterPro" id="IPR014984">
    <property type="entry name" value="HopJ"/>
</dbReference>
<sequence length="119" mass="13810">METLIERIKNTKNNVKFQDIITAINNNYHYQPTQFINGPTNNAVINLEGTNEGSCKIFAFAHLHQLSKSETLACFGTFYRDDVIKHPHNNDHQNIRQFMISGPAHIHFERFPLTLKKEK</sequence>
<name>A0A1T4QAJ6_9GAMM</name>
<evidence type="ECO:0000313" key="3">
    <source>
        <dbReference type="Proteomes" id="UP000191116"/>
    </source>
</evidence>
<dbReference type="EMBL" id="FUWP01000003">
    <property type="protein sequence ID" value="SKA00667.1"/>
    <property type="molecule type" value="Genomic_DNA"/>
</dbReference>
<dbReference type="EMBL" id="JAYXUG010000002">
    <property type="protein sequence ID" value="MEC6830948.1"/>
    <property type="molecule type" value="Genomic_DNA"/>
</dbReference>
<dbReference type="RefSeq" id="WP_080173871.1">
    <property type="nucleotide sequence ID" value="NZ_AP024855.1"/>
</dbReference>
<evidence type="ECO:0000313" key="4">
    <source>
        <dbReference type="Proteomes" id="UP001306119"/>
    </source>
</evidence>
<dbReference type="Gene3D" id="3.20.160.10">
    <property type="entry name" value="vpa0580 domain like"/>
    <property type="match status" value="1"/>
</dbReference>
<dbReference type="InterPro" id="IPR038604">
    <property type="entry name" value="HopJ_sf"/>
</dbReference>
<dbReference type="Proteomes" id="UP000191116">
    <property type="component" value="Unassembled WGS sequence"/>
</dbReference>
<protein>
    <submittedName>
        <fullName evidence="2">HopJ type III effector protein</fullName>
    </submittedName>
</protein>
<reference evidence="2 3" key="1">
    <citation type="submission" date="2017-02" db="EMBL/GenBank/DDBJ databases">
        <authorList>
            <person name="Peterson S.W."/>
        </authorList>
    </citation>
    <scope>NUCLEOTIDE SEQUENCE [LARGE SCALE GENOMIC DNA]</scope>
    <source>
        <strain evidence="2 3">CECT 9189</strain>
    </source>
</reference>
<dbReference type="Proteomes" id="UP001306119">
    <property type="component" value="Unassembled WGS sequence"/>
</dbReference>
<dbReference type="AlphaFoldDB" id="A0A1T4QAJ6"/>
<organism evidence="2 3">
    <name type="scientific">Photobacterium toruni</name>
    <dbReference type="NCBI Taxonomy" id="1935446"/>
    <lineage>
        <taxon>Bacteria</taxon>
        <taxon>Pseudomonadati</taxon>
        <taxon>Pseudomonadota</taxon>
        <taxon>Gammaproteobacteria</taxon>
        <taxon>Vibrionales</taxon>
        <taxon>Vibrionaceae</taxon>
        <taxon>Photobacterium</taxon>
    </lineage>
</organism>
<reference evidence="1 4" key="2">
    <citation type="submission" date="2024-01" db="EMBL/GenBank/DDBJ databases">
        <title>Active colonisers of the gastrointestinal tract of Atlantic salmon farmed in a warm water region.</title>
        <authorList>
            <person name="Bowman J.P."/>
        </authorList>
    </citation>
    <scope>NUCLEOTIDE SEQUENCE [LARGE SCALE GENOMIC DNA]</scope>
    <source>
        <strain evidence="1 4">S3MW1</strain>
    </source>
</reference>